<comment type="caution">
    <text evidence="2">The sequence shown here is derived from an EMBL/GenBank/DDBJ whole genome shotgun (WGS) entry which is preliminary data.</text>
</comment>
<dbReference type="InterPro" id="IPR001387">
    <property type="entry name" value="Cro/C1-type_HTH"/>
</dbReference>
<keyword evidence="3" id="KW-1185">Reference proteome</keyword>
<accession>A0ABU2WG45</accession>
<sequence>MTTGTTTKHAASTEFRAANYLQAEDVPGFLAEALHDGDHRVLPPALRAAADVIGMSELAKMTGLSRETLYRTLSEKGNPRLDTLAAILSAFGLRLAVAPIPRRKRATPSRAKKAAAGA</sequence>
<proteinExistence type="predicted"/>
<organism evidence="2 3">
    <name type="scientific">Banduia mediterranea</name>
    <dbReference type="NCBI Taxonomy" id="3075609"/>
    <lineage>
        <taxon>Bacteria</taxon>
        <taxon>Pseudomonadati</taxon>
        <taxon>Pseudomonadota</taxon>
        <taxon>Gammaproteobacteria</taxon>
        <taxon>Nevskiales</taxon>
        <taxon>Algiphilaceae</taxon>
        <taxon>Banduia</taxon>
    </lineage>
</organism>
<evidence type="ECO:0000313" key="3">
    <source>
        <dbReference type="Proteomes" id="UP001254608"/>
    </source>
</evidence>
<dbReference type="CDD" id="cd00093">
    <property type="entry name" value="HTH_XRE"/>
    <property type="match status" value="1"/>
</dbReference>
<protein>
    <submittedName>
        <fullName evidence="2">Addiction module antidote protein</fullName>
    </submittedName>
</protein>
<dbReference type="EMBL" id="JAVRIC010000006">
    <property type="protein sequence ID" value="MDT0496852.1"/>
    <property type="molecule type" value="Genomic_DNA"/>
</dbReference>
<dbReference type="NCBIfam" id="TIGR02684">
    <property type="entry name" value="dnstrm_HI1420"/>
    <property type="match status" value="1"/>
</dbReference>
<dbReference type="Gene3D" id="1.10.260.40">
    <property type="entry name" value="lambda repressor-like DNA-binding domains"/>
    <property type="match status" value="1"/>
</dbReference>
<gene>
    <name evidence="2" type="ORF">RM530_05675</name>
</gene>
<dbReference type="PANTHER" id="PTHR40275:SF1">
    <property type="entry name" value="SSL7038 PROTEIN"/>
    <property type="match status" value="1"/>
</dbReference>
<dbReference type="SUPFAM" id="SSF47413">
    <property type="entry name" value="lambda repressor-like DNA-binding domains"/>
    <property type="match status" value="1"/>
</dbReference>
<name>A0ABU2WG45_9GAMM</name>
<evidence type="ECO:0000313" key="2">
    <source>
        <dbReference type="EMBL" id="MDT0496852.1"/>
    </source>
</evidence>
<dbReference type="InterPro" id="IPR014057">
    <property type="entry name" value="HI1420"/>
</dbReference>
<dbReference type="RefSeq" id="WP_311364246.1">
    <property type="nucleotide sequence ID" value="NZ_JAVRIC010000006.1"/>
</dbReference>
<dbReference type="PANTHER" id="PTHR40275">
    <property type="entry name" value="SSL7038 PROTEIN"/>
    <property type="match status" value="1"/>
</dbReference>
<dbReference type="PROSITE" id="PS50943">
    <property type="entry name" value="HTH_CROC1"/>
    <property type="match status" value="1"/>
</dbReference>
<dbReference type="Pfam" id="PF21716">
    <property type="entry name" value="dnstrm_HI1420"/>
    <property type="match status" value="1"/>
</dbReference>
<dbReference type="Proteomes" id="UP001254608">
    <property type="component" value="Unassembled WGS sequence"/>
</dbReference>
<feature type="domain" description="HTH cro/C1-type" evidence="1">
    <location>
        <begin position="55"/>
        <end position="98"/>
    </location>
</feature>
<evidence type="ECO:0000259" key="1">
    <source>
        <dbReference type="PROSITE" id="PS50943"/>
    </source>
</evidence>
<reference evidence="2 3" key="1">
    <citation type="submission" date="2023-09" db="EMBL/GenBank/DDBJ databases">
        <authorList>
            <person name="Rey-Velasco X."/>
        </authorList>
    </citation>
    <scope>NUCLEOTIDE SEQUENCE [LARGE SCALE GENOMIC DNA]</scope>
    <source>
        <strain evidence="2 3">W345</strain>
    </source>
</reference>
<dbReference type="InterPro" id="IPR010982">
    <property type="entry name" value="Lambda_DNA-bd_dom_sf"/>
</dbReference>